<proteinExistence type="predicted"/>
<name>A0ACB5RH32_9CLOT</name>
<evidence type="ECO:0000313" key="1">
    <source>
        <dbReference type="EMBL" id="GKX68388.1"/>
    </source>
</evidence>
<organism evidence="1 2">
    <name type="scientific">Inconstantimicrobium mannanitabidum</name>
    <dbReference type="NCBI Taxonomy" id="1604901"/>
    <lineage>
        <taxon>Bacteria</taxon>
        <taxon>Bacillati</taxon>
        <taxon>Bacillota</taxon>
        <taxon>Clostridia</taxon>
        <taxon>Eubacteriales</taxon>
        <taxon>Clostridiaceae</taxon>
        <taxon>Inconstantimicrobium</taxon>
    </lineage>
</organism>
<sequence>MEQKIRNVVGSVLGLSEKESANIDQNESLLDYGLDSMNSIEIIVSIEEEFSISIEVEDLTVESVGSINGLIKLVNKYL</sequence>
<evidence type="ECO:0000313" key="2">
    <source>
        <dbReference type="Proteomes" id="UP001058074"/>
    </source>
</evidence>
<dbReference type="Proteomes" id="UP001058074">
    <property type="component" value="Unassembled WGS sequence"/>
</dbReference>
<keyword evidence="2" id="KW-1185">Reference proteome</keyword>
<gene>
    <name evidence="1" type="ORF">rsdtw13_36460</name>
</gene>
<reference evidence="1" key="1">
    <citation type="journal article" date="2025" name="Int. J. Syst. Evol. Microbiol.">
        <title>Inconstantimicrobium mannanitabidum sp. nov., a novel member of the family Clostridiaceae isolated from anoxic soil under the treatment of reductive soil disinfestation.</title>
        <authorList>
            <person name="Ueki A."/>
            <person name="Tonouchi A."/>
            <person name="Honma S."/>
            <person name="Kaku N."/>
            <person name="Ueki K."/>
        </authorList>
    </citation>
    <scope>NUCLEOTIDE SEQUENCE</scope>
    <source>
        <strain evidence="1">TW13</strain>
    </source>
</reference>
<protein>
    <submittedName>
        <fullName evidence="1">Uncharacterized protein</fullName>
    </submittedName>
</protein>
<accession>A0ACB5RH32</accession>
<dbReference type="EMBL" id="BROD01000001">
    <property type="protein sequence ID" value="GKX68388.1"/>
    <property type="molecule type" value="Genomic_DNA"/>
</dbReference>
<comment type="caution">
    <text evidence="1">The sequence shown here is derived from an EMBL/GenBank/DDBJ whole genome shotgun (WGS) entry which is preliminary data.</text>
</comment>